<comment type="caution">
    <text evidence="2">The sequence shown here is derived from an EMBL/GenBank/DDBJ whole genome shotgun (WGS) entry which is preliminary data.</text>
</comment>
<evidence type="ECO:0000256" key="1">
    <source>
        <dbReference type="SAM" id="SignalP"/>
    </source>
</evidence>
<organism evidence="2 3">
    <name type="scientific">Methylobacterium komagatae</name>
    <dbReference type="NCBI Taxonomy" id="374425"/>
    <lineage>
        <taxon>Bacteria</taxon>
        <taxon>Pseudomonadati</taxon>
        <taxon>Pseudomonadota</taxon>
        <taxon>Alphaproteobacteria</taxon>
        <taxon>Hyphomicrobiales</taxon>
        <taxon>Methylobacteriaceae</taxon>
        <taxon>Methylobacterium</taxon>
    </lineage>
</organism>
<proteinExistence type="predicted"/>
<sequence>MKALSSIFALGAVLALAPIAAEARPLHHAKAEANAPAKARRAAMEGFTARMSRLDALMGTSPNARTRSASAER</sequence>
<keyword evidence="3" id="KW-1185">Reference proteome</keyword>
<dbReference type="RefSeq" id="WP_378975104.1">
    <property type="nucleotide sequence ID" value="NZ_JBHSWN010000001.1"/>
</dbReference>
<dbReference type="EMBL" id="JBHSWN010000001">
    <property type="protein sequence ID" value="MFC6792908.1"/>
    <property type="molecule type" value="Genomic_DNA"/>
</dbReference>
<feature type="signal peptide" evidence="1">
    <location>
        <begin position="1"/>
        <end position="23"/>
    </location>
</feature>
<evidence type="ECO:0000313" key="3">
    <source>
        <dbReference type="Proteomes" id="UP001596292"/>
    </source>
</evidence>
<protein>
    <submittedName>
        <fullName evidence="2">Uncharacterized protein</fullName>
    </submittedName>
</protein>
<evidence type="ECO:0000313" key="2">
    <source>
        <dbReference type="EMBL" id="MFC6792908.1"/>
    </source>
</evidence>
<keyword evidence="1" id="KW-0732">Signal</keyword>
<feature type="chain" id="PRO_5045653939" evidence="1">
    <location>
        <begin position="24"/>
        <end position="73"/>
    </location>
</feature>
<accession>A0ABW2BR01</accession>
<dbReference type="Proteomes" id="UP001596292">
    <property type="component" value="Unassembled WGS sequence"/>
</dbReference>
<gene>
    <name evidence="2" type="ORF">ACFQE0_27135</name>
</gene>
<reference evidence="3" key="1">
    <citation type="journal article" date="2019" name="Int. J. Syst. Evol. Microbiol.">
        <title>The Global Catalogue of Microorganisms (GCM) 10K type strain sequencing project: providing services to taxonomists for standard genome sequencing and annotation.</title>
        <authorList>
            <consortium name="The Broad Institute Genomics Platform"/>
            <consortium name="The Broad Institute Genome Sequencing Center for Infectious Disease"/>
            <person name="Wu L."/>
            <person name="Ma J."/>
        </authorList>
    </citation>
    <scope>NUCLEOTIDE SEQUENCE [LARGE SCALE GENOMIC DNA]</scope>
    <source>
        <strain evidence="3">CCUG 48316</strain>
    </source>
</reference>
<name>A0ABW2BR01_9HYPH</name>